<name>A0ABR5NA15_BRECH</name>
<evidence type="ECO:0000256" key="3">
    <source>
        <dbReference type="ARBA" id="ARBA00023125"/>
    </source>
</evidence>
<dbReference type="InterPro" id="IPR036388">
    <property type="entry name" value="WH-like_DNA-bd_sf"/>
</dbReference>
<proteinExistence type="inferred from homology"/>
<evidence type="ECO:0000256" key="4">
    <source>
        <dbReference type="ARBA" id="ARBA00023163"/>
    </source>
</evidence>
<evidence type="ECO:0000259" key="5">
    <source>
        <dbReference type="PROSITE" id="PS50931"/>
    </source>
</evidence>
<evidence type="ECO:0000313" key="6">
    <source>
        <dbReference type="EMBL" id="KQL48397.1"/>
    </source>
</evidence>
<protein>
    <recommendedName>
        <fullName evidence="5">HTH lysR-type domain-containing protein</fullName>
    </recommendedName>
</protein>
<keyword evidence="7" id="KW-1185">Reference proteome</keyword>
<feature type="domain" description="HTH lysR-type" evidence="5">
    <location>
        <begin position="1"/>
        <end position="58"/>
    </location>
</feature>
<dbReference type="InterPro" id="IPR005119">
    <property type="entry name" value="LysR_subst-bd"/>
</dbReference>
<dbReference type="SUPFAM" id="SSF53850">
    <property type="entry name" value="Periplasmic binding protein-like II"/>
    <property type="match status" value="1"/>
</dbReference>
<dbReference type="Pfam" id="PF03466">
    <property type="entry name" value="LysR_substrate"/>
    <property type="match status" value="1"/>
</dbReference>
<dbReference type="SUPFAM" id="SSF46785">
    <property type="entry name" value="Winged helix' DNA-binding domain"/>
    <property type="match status" value="1"/>
</dbReference>
<dbReference type="Proteomes" id="UP000051063">
    <property type="component" value="Unassembled WGS sequence"/>
</dbReference>
<dbReference type="Pfam" id="PF00126">
    <property type="entry name" value="HTH_1"/>
    <property type="match status" value="1"/>
</dbReference>
<dbReference type="CDD" id="cd05466">
    <property type="entry name" value="PBP2_LTTR_substrate"/>
    <property type="match status" value="1"/>
</dbReference>
<dbReference type="RefSeq" id="WP_055742676.1">
    <property type="nucleotide sequence ID" value="NZ_LJJB01000007.1"/>
</dbReference>
<reference evidence="6 7" key="1">
    <citation type="submission" date="2015-09" db="EMBL/GenBank/DDBJ databases">
        <title>Genome sequencing project for genomic taxonomy and phylogenomics of Bacillus-like bacteria.</title>
        <authorList>
            <person name="Liu B."/>
            <person name="Wang J."/>
            <person name="Zhu Y."/>
            <person name="Liu G."/>
            <person name="Chen Q."/>
            <person name="Chen Z."/>
            <person name="Lan J."/>
            <person name="Che J."/>
            <person name="Ge C."/>
            <person name="Shi H."/>
            <person name="Pan Z."/>
            <person name="Liu X."/>
        </authorList>
    </citation>
    <scope>NUCLEOTIDE SEQUENCE [LARGE SCALE GENOMIC DNA]</scope>
    <source>
        <strain evidence="6 7">DSM 8552</strain>
    </source>
</reference>
<dbReference type="Gene3D" id="3.40.190.290">
    <property type="match status" value="1"/>
</dbReference>
<comment type="similarity">
    <text evidence="1">Belongs to the LysR transcriptional regulatory family.</text>
</comment>
<dbReference type="InterPro" id="IPR036390">
    <property type="entry name" value="WH_DNA-bd_sf"/>
</dbReference>
<keyword evidence="3" id="KW-0238">DNA-binding</keyword>
<organism evidence="6 7">
    <name type="scientific">Brevibacillus choshinensis</name>
    <dbReference type="NCBI Taxonomy" id="54911"/>
    <lineage>
        <taxon>Bacteria</taxon>
        <taxon>Bacillati</taxon>
        <taxon>Bacillota</taxon>
        <taxon>Bacilli</taxon>
        <taxon>Bacillales</taxon>
        <taxon>Paenibacillaceae</taxon>
        <taxon>Brevibacillus</taxon>
    </lineage>
</organism>
<dbReference type="InterPro" id="IPR000847">
    <property type="entry name" value="LysR_HTH_N"/>
</dbReference>
<evidence type="ECO:0000313" key="7">
    <source>
        <dbReference type="Proteomes" id="UP000051063"/>
    </source>
</evidence>
<dbReference type="PANTHER" id="PTHR30126">
    <property type="entry name" value="HTH-TYPE TRANSCRIPTIONAL REGULATOR"/>
    <property type="match status" value="1"/>
</dbReference>
<evidence type="ECO:0000256" key="2">
    <source>
        <dbReference type="ARBA" id="ARBA00023015"/>
    </source>
</evidence>
<sequence length="300" mass="34169">MELRHLVTFKTISDLGGFTKAAENLGYAQSTVTMHIQALEEEVGAPLFDRLGKKVVLTQTGEQFMPYAIEMLTLYANAKNYYMASPHPSGTLTIAAPESLTVYRLPTIIKEYVHLYPQVQLILKPSYSNAEALRLLRTGEYDMVFMLEKEWTESDLFVEKLIQEPMLLIAPPHFQSYPWPQLLEAISNSTFLSTQQGCSYRKLFDSYLQEQGVSPKTSLEFWSIEAIKQSVMCGLGFSILPYFSAISEMNEKKLAGAVWEQGTTVFTSLAFHKSKWQSPAFKMFLELVRKHSSVWEKQQS</sequence>
<dbReference type="PROSITE" id="PS50931">
    <property type="entry name" value="HTH_LYSR"/>
    <property type="match status" value="1"/>
</dbReference>
<comment type="caution">
    <text evidence="6">The sequence shown here is derived from an EMBL/GenBank/DDBJ whole genome shotgun (WGS) entry which is preliminary data.</text>
</comment>
<dbReference type="EMBL" id="LJJB01000007">
    <property type="protein sequence ID" value="KQL48397.1"/>
    <property type="molecule type" value="Genomic_DNA"/>
</dbReference>
<gene>
    <name evidence="6" type="ORF">AN963_00845</name>
</gene>
<dbReference type="PANTHER" id="PTHR30126:SF100">
    <property type="entry name" value="LYSR-FAMILY TRANSCRIPTIONAL REGULATOR"/>
    <property type="match status" value="1"/>
</dbReference>
<keyword evidence="4" id="KW-0804">Transcription</keyword>
<keyword evidence="2" id="KW-0805">Transcription regulation</keyword>
<dbReference type="Gene3D" id="1.10.10.10">
    <property type="entry name" value="Winged helix-like DNA-binding domain superfamily/Winged helix DNA-binding domain"/>
    <property type="match status" value="1"/>
</dbReference>
<accession>A0ABR5NA15</accession>
<dbReference type="PRINTS" id="PR00039">
    <property type="entry name" value="HTHLYSR"/>
</dbReference>
<evidence type="ECO:0000256" key="1">
    <source>
        <dbReference type="ARBA" id="ARBA00009437"/>
    </source>
</evidence>